<dbReference type="GO" id="GO:0004519">
    <property type="term" value="F:endonuclease activity"/>
    <property type="evidence" value="ECO:0007669"/>
    <property type="project" value="UniProtKB-KW"/>
</dbReference>
<dbReference type="Pfam" id="PF01844">
    <property type="entry name" value="HNH"/>
    <property type="match status" value="1"/>
</dbReference>
<name>A0A2T7UDT6_9BURK</name>
<dbReference type="InterPro" id="IPR002711">
    <property type="entry name" value="HNH"/>
</dbReference>
<keyword evidence="3" id="KW-1185">Reference proteome</keyword>
<dbReference type="CDD" id="cd00085">
    <property type="entry name" value="HNHc"/>
    <property type="match status" value="1"/>
</dbReference>
<comment type="caution">
    <text evidence="2">The sequence shown here is derived from an EMBL/GenBank/DDBJ whole genome shotgun (WGS) entry which is preliminary data.</text>
</comment>
<dbReference type="AlphaFoldDB" id="A0A2T7UDT6"/>
<keyword evidence="2" id="KW-0255">Endonuclease</keyword>
<dbReference type="EMBL" id="LFYT02000010">
    <property type="protein sequence ID" value="PVE42792.1"/>
    <property type="molecule type" value="Genomic_DNA"/>
</dbReference>
<dbReference type="GO" id="GO:0003676">
    <property type="term" value="F:nucleic acid binding"/>
    <property type="evidence" value="ECO:0007669"/>
    <property type="project" value="InterPro"/>
</dbReference>
<evidence type="ECO:0000259" key="1">
    <source>
        <dbReference type="SMART" id="SM00507"/>
    </source>
</evidence>
<protein>
    <submittedName>
        <fullName evidence="2">HNH endonuclease</fullName>
    </submittedName>
</protein>
<gene>
    <name evidence="2" type="ORF">H663_009765</name>
</gene>
<keyword evidence="2" id="KW-0540">Nuclease</keyword>
<dbReference type="Proteomes" id="UP000037507">
    <property type="component" value="Unassembled WGS sequence"/>
</dbReference>
<reference evidence="2" key="1">
    <citation type="submission" date="2017-04" db="EMBL/GenBank/DDBJ databases">
        <title>Unexpected and diverse lifestyles within the genus Limnohabitans.</title>
        <authorList>
            <person name="Kasalicky V."/>
            <person name="Mehrshad M."/>
            <person name="Andrei S.-A."/>
            <person name="Salcher M."/>
            <person name="Kratochvilova H."/>
            <person name="Simek K."/>
            <person name="Ghai R."/>
        </authorList>
    </citation>
    <scope>NUCLEOTIDE SEQUENCE [LARGE SCALE GENOMIC DNA]</scope>
    <source>
        <strain evidence="2">II-D5</strain>
    </source>
</reference>
<evidence type="ECO:0000313" key="3">
    <source>
        <dbReference type="Proteomes" id="UP000037507"/>
    </source>
</evidence>
<proteinExistence type="predicted"/>
<dbReference type="GO" id="GO:0008270">
    <property type="term" value="F:zinc ion binding"/>
    <property type="evidence" value="ECO:0007669"/>
    <property type="project" value="InterPro"/>
</dbReference>
<feature type="domain" description="HNH nuclease" evidence="1">
    <location>
        <begin position="57"/>
        <end position="114"/>
    </location>
</feature>
<evidence type="ECO:0000313" key="2">
    <source>
        <dbReference type="EMBL" id="PVE42792.1"/>
    </source>
</evidence>
<dbReference type="STRING" id="1293045.H663_13690"/>
<dbReference type="SMART" id="SM00507">
    <property type="entry name" value="HNHc"/>
    <property type="match status" value="1"/>
</dbReference>
<dbReference type="InterPro" id="IPR003615">
    <property type="entry name" value="HNH_nuc"/>
</dbReference>
<accession>A0A2T7UDT6</accession>
<keyword evidence="2" id="KW-0378">Hydrolase</keyword>
<sequence length="123" mass="14002">MDADTAEAEWVSYKEKISHSTDAQDSIRARLDFLMRDLLSSFPNLPLKDKQREFTHLQKMAIFRRDQQTCQVKIKCDGVRVVWDNWHCDHKDPWSKAGPTTVENGQVACPACNLSKGAQVPVA</sequence>
<dbReference type="Gene3D" id="1.10.30.50">
    <property type="match status" value="1"/>
</dbReference>
<organism evidence="2 3">
    <name type="scientific">Limnohabitans planktonicus II-D5</name>
    <dbReference type="NCBI Taxonomy" id="1293045"/>
    <lineage>
        <taxon>Bacteria</taxon>
        <taxon>Pseudomonadati</taxon>
        <taxon>Pseudomonadota</taxon>
        <taxon>Betaproteobacteria</taxon>
        <taxon>Burkholderiales</taxon>
        <taxon>Comamonadaceae</taxon>
        <taxon>Limnohabitans</taxon>
    </lineage>
</organism>